<dbReference type="GeneID" id="110974042"/>
<feature type="domain" description="G-protein coupled receptors family 1 profile" evidence="11">
    <location>
        <begin position="99"/>
        <end position="415"/>
    </location>
</feature>
<organism evidence="12 13">
    <name type="scientific">Acanthaster planci</name>
    <name type="common">Crown-of-thorns starfish</name>
    <dbReference type="NCBI Taxonomy" id="133434"/>
    <lineage>
        <taxon>Eukaryota</taxon>
        <taxon>Metazoa</taxon>
        <taxon>Echinodermata</taxon>
        <taxon>Eleutherozoa</taxon>
        <taxon>Asterozoa</taxon>
        <taxon>Asteroidea</taxon>
        <taxon>Valvatacea</taxon>
        <taxon>Valvatida</taxon>
        <taxon>Acanthasteridae</taxon>
        <taxon>Acanthaster</taxon>
    </lineage>
</organism>
<dbReference type="GO" id="GO:0043410">
    <property type="term" value="P:positive regulation of MAPK cascade"/>
    <property type="evidence" value="ECO:0007669"/>
    <property type="project" value="TreeGrafter"/>
</dbReference>
<evidence type="ECO:0000256" key="5">
    <source>
        <dbReference type="ARBA" id="ARBA00023040"/>
    </source>
</evidence>
<dbReference type="GO" id="GO:0005886">
    <property type="term" value="C:plasma membrane"/>
    <property type="evidence" value="ECO:0007669"/>
    <property type="project" value="UniProtKB-SubCell"/>
</dbReference>
<feature type="region of interest" description="Disordered" evidence="9">
    <location>
        <begin position="218"/>
        <end position="252"/>
    </location>
</feature>
<dbReference type="Proteomes" id="UP000694845">
    <property type="component" value="Unplaced"/>
</dbReference>
<dbReference type="PANTHER" id="PTHR24248">
    <property type="entry name" value="ADRENERGIC RECEPTOR-RELATED G-PROTEIN COUPLED RECEPTOR"/>
    <property type="match status" value="1"/>
</dbReference>
<evidence type="ECO:0000313" key="13">
    <source>
        <dbReference type="RefSeq" id="XP_022081050.1"/>
    </source>
</evidence>
<reference evidence="13" key="1">
    <citation type="submission" date="2025-08" db="UniProtKB">
        <authorList>
            <consortium name="RefSeq"/>
        </authorList>
    </citation>
    <scope>IDENTIFICATION</scope>
</reference>
<feature type="transmembrane region" description="Helical" evidence="10">
    <location>
        <begin position="41"/>
        <end position="66"/>
    </location>
</feature>
<keyword evidence="4 10" id="KW-1133">Transmembrane helix</keyword>
<name>A0A8B7XM54_ACAPL</name>
<evidence type="ECO:0000256" key="7">
    <source>
        <dbReference type="ARBA" id="ARBA00023170"/>
    </source>
</evidence>
<proteinExistence type="predicted"/>
<evidence type="ECO:0000256" key="4">
    <source>
        <dbReference type="ARBA" id="ARBA00022989"/>
    </source>
</evidence>
<feature type="domain" description="G-protein coupled receptors family 1 profile" evidence="11">
    <location>
        <begin position="57"/>
        <end position="96"/>
    </location>
</feature>
<keyword evidence="6 10" id="KW-0472">Membrane</keyword>
<keyword evidence="12" id="KW-1185">Reference proteome</keyword>
<dbReference type="AlphaFoldDB" id="A0A8B7XM54"/>
<feature type="transmembrane region" description="Helical" evidence="10">
    <location>
        <begin position="133"/>
        <end position="155"/>
    </location>
</feature>
<dbReference type="Pfam" id="PF00001">
    <property type="entry name" value="7tm_1"/>
    <property type="match status" value="1"/>
</dbReference>
<comment type="subcellular location">
    <subcellularLocation>
        <location evidence="1">Cell membrane</location>
        <topology evidence="1">Multi-pass membrane protein</topology>
    </subcellularLocation>
</comment>
<dbReference type="PROSITE" id="PS50262">
    <property type="entry name" value="G_PROTEIN_RECEP_F1_2"/>
    <property type="match status" value="2"/>
</dbReference>
<evidence type="ECO:0000256" key="8">
    <source>
        <dbReference type="ARBA" id="ARBA00023224"/>
    </source>
</evidence>
<keyword evidence="7" id="KW-0675">Receptor</keyword>
<keyword evidence="2" id="KW-1003">Cell membrane</keyword>
<dbReference type="GO" id="GO:0071880">
    <property type="term" value="P:adenylate cyclase-activating adrenergic receptor signaling pathway"/>
    <property type="evidence" value="ECO:0007669"/>
    <property type="project" value="TreeGrafter"/>
</dbReference>
<keyword evidence="8" id="KW-0807">Transducer</keyword>
<feature type="compositionally biased region" description="Basic and acidic residues" evidence="9">
    <location>
        <begin position="333"/>
        <end position="342"/>
    </location>
</feature>
<dbReference type="GO" id="GO:0004993">
    <property type="term" value="F:G protein-coupled serotonin receptor activity"/>
    <property type="evidence" value="ECO:0007669"/>
    <property type="project" value="UniProtKB-ARBA"/>
</dbReference>
<dbReference type="PRINTS" id="PR00237">
    <property type="entry name" value="GPCRRHODOPSN"/>
</dbReference>
<evidence type="ECO:0000256" key="10">
    <source>
        <dbReference type="SAM" id="Phobius"/>
    </source>
</evidence>
<dbReference type="RefSeq" id="XP_022081050.1">
    <property type="nucleotide sequence ID" value="XM_022225358.1"/>
</dbReference>
<feature type="transmembrane region" description="Helical" evidence="10">
    <location>
        <begin position="375"/>
        <end position="399"/>
    </location>
</feature>
<dbReference type="InterPro" id="IPR017452">
    <property type="entry name" value="GPCR_Rhodpsn_7TM"/>
</dbReference>
<dbReference type="KEGG" id="aplc:110974042"/>
<dbReference type="OrthoDB" id="10071887at2759"/>
<dbReference type="OMA" id="IVLYYHV"/>
<keyword evidence="5" id="KW-0297">G-protein coupled receptor</keyword>
<feature type="transmembrane region" description="Helical" evidence="10">
    <location>
        <begin position="175"/>
        <end position="197"/>
    </location>
</feature>
<dbReference type="Gene3D" id="1.20.1070.10">
    <property type="entry name" value="Rhodopsin 7-helix transmembrane proteins"/>
    <property type="match status" value="2"/>
</dbReference>
<keyword evidence="3 10" id="KW-0812">Transmembrane</keyword>
<gene>
    <name evidence="13" type="primary">LOC110974042</name>
</gene>
<evidence type="ECO:0000259" key="11">
    <source>
        <dbReference type="PROSITE" id="PS50262"/>
    </source>
</evidence>
<sequence length="415" mass="46123">MVNTTDAIYLNDHDSVGTFTDAQSVVATTRPLPHLPCTVQVVLATVVSSVVFLTITGNILVIVSFCRNKDLQGFNQCFILSLAVSDLLVGCIDMPLHFSVVSAVVISLDRFVALRKPFFHRRRWRTKRNAALLITLSYLVPIVIWLPITVLWPVFAGGRNVPTRTCKPQYVESRAVSIAAPVLFFWLPVSVVIVLYYHVYKRIRKTVAETKQRKARQKVVLSRYVKPSNGENSSATSNTKAPGNEPSNQKQPNFMLSFRESSMEGLDNVGFSDLSSSDVTERTDHQSHSSSSGCGDKNIDNLKPTNPPDNSAPTFPKTDPTKAVPDQGTSLEIKPEEVDKPNKTLSRRPQFLSRGVRSRDVERKARVENNRANRILGSIIAAMVITWLPWAIIVVVVSLCPDCLPESLYAVSFKE</sequence>
<dbReference type="SUPFAM" id="SSF81321">
    <property type="entry name" value="Family A G protein-coupled receptor-like"/>
    <property type="match status" value="1"/>
</dbReference>
<accession>A0A8B7XM54</accession>
<protein>
    <submittedName>
        <fullName evidence="13">Muscarinic acetylcholine receptor M1-like</fullName>
    </submittedName>
</protein>
<evidence type="ECO:0000256" key="1">
    <source>
        <dbReference type="ARBA" id="ARBA00004651"/>
    </source>
</evidence>
<evidence type="ECO:0000256" key="6">
    <source>
        <dbReference type="ARBA" id="ARBA00023136"/>
    </source>
</evidence>
<evidence type="ECO:0000256" key="2">
    <source>
        <dbReference type="ARBA" id="ARBA00022475"/>
    </source>
</evidence>
<evidence type="ECO:0000256" key="3">
    <source>
        <dbReference type="ARBA" id="ARBA00022692"/>
    </source>
</evidence>
<feature type="region of interest" description="Disordered" evidence="9">
    <location>
        <begin position="267"/>
        <end position="358"/>
    </location>
</feature>
<feature type="compositionally biased region" description="Polar residues" evidence="9">
    <location>
        <begin position="229"/>
        <end position="252"/>
    </location>
</feature>
<dbReference type="InterPro" id="IPR000276">
    <property type="entry name" value="GPCR_Rhodpsn"/>
</dbReference>
<evidence type="ECO:0000256" key="9">
    <source>
        <dbReference type="SAM" id="MobiDB-lite"/>
    </source>
</evidence>
<evidence type="ECO:0000313" key="12">
    <source>
        <dbReference type="Proteomes" id="UP000694845"/>
    </source>
</evidence>